<organism evidence="12">
    <name type="scientific">marine metagenome</name>
    <dbReference type="NCBI Taxonomy" id="408172"/>
    <lineage>
        <taxon>unclassified sequences</taxon>
        <taxon>metagenomes</taxon>
        <taxon>ecological metagenomes</taxon>
    </lineage>
</organism>
<keyword evidence="2" id="KW-1003">Cell membrane</keyword>
<dbReference type="InterPro" id="IPR050732">
    <property type="entry name" value="Beta-glucan_modifiers"/>
</dbReference>
<accession>A0A381ZMN2</accession>
<dbReference type="SUPFAM" id="SSF51445">
    <property type="entry name" value="(Trans)glycosidases"/>
    <property type="match status" value="1"/>
</dbReference>
<keyword evidence="4" id="KW-0472">Membrane</keyword>
<evidence type="ECO:0000313" key="12">
    <source>
        <dbReference type="EMBL" id="SVA90510.1"/>
    </source>
</evidence>
<reference evidence="12" key="1">
    <citation type="submission" date="2018-05" db="EMBL/GenBank/DDBJ databases">
        <authorList>
            <person name="Lanie J.A."/>
            <person name="Ng W.-L."/>
            <person name="Kazmierczak K.M."/>
            <person name="Andrzejewski T.M."/>
            <person name="Davidsen T.M."/>
            <person name="Wayne K.J."/>
            <person name="Tettelin H."/>
            <person name="Glass J.I."/>
            <person name="Rusch D."/>
            <person name="Podicherti R."/>
            <person name="Tsui H.-C.T."/>
            <person name="Winkler M.E."/>
        </authorList>
    </citation>
    <scope>NUCLEOTIDE SEQUENCE</scope>
</reference>
<proteinExistence type="predicted"/>
<keyword evidence="5" id="KW-0325">Glycoprotein</keyword>
<evidence type="ECO:0000256" key="8">
    <source>
        <dbReference type="ARBA" id="ARBA00023326"/>
    </source>
</evidence>
<evidence type="ECO:0000256" key="11">
    <source>
        <dbReference type="ARBA" id="ARBA00043078"/>
    </source>
</evidence>
<keyword evidence="3" id="KW-0378">Hydrolase</keyword>
<evidence type="ECO:0000256" key="4">
    <source>
        <dbReference type="ARBA" id="ARBA00023136"/>
    </source>
</evidence>
<evidence type="ECO:0000256" key="1">
    <source>
        <dbReference type="ARBA" id="ARBA00004236"/>
    </source>
</evidence>
<comment type="subcellular location">
    <subcellularLocation>
        <location evidence="1">Cell membrane</location>
    </subcellularLocation>
</comment>
<dbReference type="GO" id="GO:0071555">
    <property type="term" value="P:cell wall organization"/>
    <property type="evidence" value="ECO:0007669"/>
    <property type="project" value="UniProtKB-KW"/>
</dbReference>
<evidence type="ECO:0000256" key="6">
    <source>
        <dbReference type="ARBA" id="ARBA00023277"/>
    </source>
</evidence>
<name>A0A381ZMN2_9ZZZZ</name>
<dbReference type="AlphaFoldDB" id="A0A381ZMN2"/>
<evidence type="ECO:0000256" key="7">
    <source>
        <dbReference type="ARBA" id="ARBA00023316"/>
    </source>
</evidence>
<dbReference type="InterPro" id="IPR017853">
    <property type="entry name" value="GH"/>
</dbReference>
<dbReference type="GO" id="GO:0005886">
    <property type="term" value="C:plasma membrane"/>
    <property type="evidence" value="ECO:0007669"/>
    <property type="project" value="UniProtKB-SubCell"/>
</dbReference>
<evidence type="ECO:0000256" key="3">
    <source>
        <dbReference type="ARBA" id="ARBA00022801"/>
    </source>
</evidence>
<protein>
    <recommendedName>
        <fullName evidence="11">Endo-1,3-beta-glucanase btgC</fullName>
    </recommendedName>
    <alternativeName>
        <fullName evidence="10">Laminarinase btgC</fullName>
    </alternativeName>
</protein>
<keyword evidence="8" id="KW-0624">Polysaccharide degradation</keyword>
<dbReference type="GO" id="GO:0000272">
    <property type="term" value="P:polysaccharide catabolic process"/>
    <property type="evidence" value="ECO:0007669"/>
    <property type="project" value="UniProtKB-KW"/>
</dbReference>
<evidence type="ECO:0000256" key="2">
    <source>
        <dbReference type="ARBA" id="ARBA00022475"/>
    </source>
</evidence>
<evidence type="ECO:0000256" key="10">
    <source>
        <dbReference type="ARBA" id="ARBA00042373"/>
    </source>
</evidence>
<gene>
    <name evidence="12" type="ORF">METZ01_LOCUS143364</name>
</gene>
<evidence type="ECO:0000256" key="9">
    <source>
        <dbReference type="ARBA" id="ARBA00037649"/>
    </source>
</evidence>
<dbReference type="PANTHER" id="PTHR16631">
    <property type="entry name" value="GLUCAN 1,3-BETA-GLUCOSIDASE"/>
    <property type="match status" value="1"/>
</dbReference>
<sequence>MYGSRGSTEKVLEIIESEKINIKLFLGAWIANETEDSTASISNMKELNKTIELANKYPEIVEAIIIGNETQVFWSWNRVAFNTLKQYILYVKSKTKQPITTADDFNFWNKPEGLELGSEVDFIMVHIHPLWAGVLLTDALSFVSKIYNEIRVLYPDKQIVIGETGWATSVHTEGQQAE</sequence>
<dbReference type="PANTHER" id="PTHR16631:SF17">
    <property type="entry name" value="GLUCAN ENDO-1,3-BETA-GLUCOSIDASE BTGC"/>
    <property type="match status" value="1"/>
</dbReference>
<evidence type="ECO:0000256" key="5">
    <source>
        <dbReference type="ARBA" id="ARBA00023180"/>
    </source>
</evidence>
<dbReference type="EMBL" id="UINC01021927">
    <property type="protein sequence ID" value="SVA90510.1"/>
    <property type="molecule type" value="Genomic_DNA"/>
</dbReference>
<keyword evidence="6" id="KW-0119">Carbohydrate metabolism</keyword>
<keyword evidence="7" id="KW-0961">Cell wall biogenesis/degradation</keyword>
<dbReference type="GO" id="GO:0016787">
    <property type="term" value="F:hydrolase activity"/>
    <property type="evidence" value="ECO:0007669"/>
    <property type="project" value="UniProtKB-KW"/>
</dbReference>
<feature type="non-terminal residue" evidence="12">
    <location>
        <position position="178"/>
    </location>
</feature>
<comment type="function">
    <text evidence="9">Glucanases play a role in cell expansion during growth, in cell-cell fusion during mating, and in spore release during sporulation. This enzyme may be involved in beta-glucan degradation. Active on laminarin and lichenan.</text>
</comment>
<dbReference type="Gene3D" id="3.20.20.80">
    <property type="entry name" value="Glycosidases"/>
    <property type="match status" value="1"/>
</dbReference>